<evidence type="ECO:0000256" key="9">
    <source>
        <dbReference type="ARBA" id="ARBA00023163"/>
    </source>
</evidence>
<keyword evidence="3 10" id="KW-0240">DNA-directed RNA polymerase</keyword>
<dbReference type="InterPro" id="IPR000394">
    <property type="entry name" value="RNA_pol_sigma_54"/>
</dbReference>
<evidence type="ECO:0000259" key="12">
    <source>
        <dbReference type="Pfam" id="PF04552"/>
    </source>
</evidence>
<dbReference type="Pfam" id="PF04963">
    <property type="entry name" value="Sigma54_CBD"/>
    <property type="match status" value="1"/>
</dbReference>
<dbReference type="PANTHER" id="PTHR32248">
    <property type="entry name" value="RNA POLYMERASE SIGMA-54 FACTOR"/>
    <property type="match status" value="1"/>
</dbReference>
<evidence type="ECO:0000256" key="3">
    <source>
        <dbReference type="ARBA" id="ARBA00022478"/>
    </source>
</evidence>
<dbReference type="PROSITE" id="PS50044">
    <property type="entry name" value="SIGMA54_3"/>
    <property type="match status" value="1"/>
</dbReference>
<reference evidence="14 15" key="1">
    <citation type="submission" date="2015-10" db="EMBL/GenBank/DDBJ databases">
        <title>Metagenome-Assembled Genomes uncover a global brackish microbiome.</title>
        <authorList>
            <person name="Hugerth L.W."/>
            <person name="Larsson J."/>
            <person name="Alneberg J."/>
            <person name="Lindh M.V."/>
            <person name="Legrand C."/>
            <person name="Pinhassi J."/>
            <person name="Andersson A.F."/>
        </authorList>
    </citation>
    <scope>NUCLEOTIDE SEQUENCE [LARGE SCALE GENOMIC DNA]</scope>
    <source>
        <strain evidence="14">BACL3 MAG-120924-bin41</strain>
    </source>
</reference>
<dbReference type="FunFam" id="1.10.10.60:FF:000045">
    <property type="entry name" value="RNA polymerase sigma-54 factor"/>
    <property type="match status" value="1"/>
</dbReference>
<dbReference type="PROSITE" id="PS00717">
    <property type="entry name" value="SIGMA54_1"/>
    <property type="match status" value="1"/>
</dbReference>
<dbReference type="GO" id="GO:0001216">
    <property type="term" value="F:DNA-binding transcription activator activity"/>
    <property type="evidence" value="ECO:0007669"/>
    <property type="project" value="InterPro"/>
</dbReference>
<evidence type="ECO:0000256" key="6">
    <source>
        <dbReference type="ARBA" id="ARBA00023015"/>
    </source>
</evidence>
<keyword evidence="9 10" id="KW-0804">Transcription</keyword>
<dbReference type="Pfam" id="PF04552">
    <property type="entry name" value="Sigma54_DBD"/>
    <property type="match status" value="1"/>
</dbReference>
<evidence type="ECO:0000256" key="1">
    <source>
        <dbReference type="ARBA" id="ARBA00008798"/>
    </source>
</evidence>
<keyword evidence="8 10" id="KW-0238">DNA-binding</keyword>
<dbReference type="GO" id="GO:0003677">
    <property type="term" value="F:DNA binding"/>
    <property type="evidence" value="ECO:0007669"/>
    <property type="project" value="UniProtKB-KW"/>
</dbReference>
<sequence>MKISLQLKLGQHLSMTPQLQQAIKLLQLSTLDLQQEISQALESNPMLELIEHDDSDGFDSDAETSEDKERTNNESDSSQENYENDRQTQADTTATDDNQTEGEWGENIPTELSTDSQWEDTYQGSGSGSGSFDGEGESIEARSSAEETLQDHLLWQLNLSHLSERDRIIAEAIIDSIAPDGRLSSDIDDLVQGFDPEDEVEEDEVIAVLHRIQHFDPVGVGYRSLSECLLIQLNLIDITVPALASAKLIIREHIDLLGVRDYAQLMRKARLKEAELSAAISLIESLNPQPGADIAPSTATYVVPDVLVSKDLGTQSWRVELNPDVAPKLRINADYAALVQRGNSSADNTYLKDNLQEARWFLKSLQSRNDTLMKVATRIVEHQVGFLEHGEEAMKPLVLHDIAEAVEMHESTISRVTTQKYMHTPRGIFELKYFFSSHVSTAGGGECSSTAIRAIIRKLVAAENTRKPLSDSKIADLLQDQGINVARRTIAKYREGLNIPPSNERKRLTPG</sequence>
<dbReference type="NCBIfam" id="TIGR02395">
    <property type="entry name" value="rpoN_sigma"/>
    <property type="match status" value="1"/>
</dbReference>
<dbReference type="GO" id="GO:0016779">
    <property type="term" value="F:nucleotidyltransferase activity"/>
    <property type="evidence" value="ECO:0007669"/>
    <property type="project" value="UniProtKB-KW"/>
</dbReference>
<dbReference type="AlphaFoldDB" id="A0A0R2X707"/>
<dbReference type="PROSITE" id="PS00718">
    <property type="entry name" value="SIGMA54_2"/>
    <property type="match status" value="1"/>
</dbReference>
<dbReference type="GO" id="GO:0006352">
    <property type="term" value="P:DNA-templated transcription initiation"/>
    <property type="evidence" value="ECO:0007669"/>
    <property type="project" value="InterPro"/>
</dbReference>
<evidence type="ECO:0000256" key="4">
    <source>
        <dbReference type="ARBA" id="ARBA00022679"/>
    </source>
</evidence>
<evidence type="ECO:0000256" key="8">
    <source>
        <dbReference type="ARBA" id="ARBA00023125"/>
    </source>
</evidence>
<feature type="region of interest" description="Disordered" evidence="11">
    <location>
        <begin position="51"/>
        <end position="145"/>
    </location>
</feature>
<dbReference type="NCBIfam" id="NF009118">
    <property type="entry name" value="PRK12469.1"/>
    <property type="match status" value="1"/>
</dbReference>
<keyword evidence="6 10" id="KW-0805">Transcription regulation</keyword>
<feature type="compositionally biased region" description="Acidic residues" evidence="11">
    <location>
        <begin position="51"/>
        <end position="64"/>
    </location>
</feature>
<dbReference type="Gene3D" id="1.10.10.60">
    <property type="entry name" value="Homeodomain-like"/>
    <property type="match status" value="1"/>
</dbReference>
<evidence type="ECO:0000256" key="7">
    <source>
        <dbReference type="ARBA" id="ARBA00023082"/>
    </source>
</evidence>
<accession>A0A0R2X707</accession>
<dbReference type="NCBIfam" id="NF004595">
    <property type="entry name" value="PRK05932.1-2"/>
    <property type="match status" value="1"/>
</dbReference>
<evidence type="ECO:0000259" key="13">
    <source>
        <dbReference type="Pfam" id="PF04963"/>
    </source>
</evidence>
<dbReference type="GO" id="GO:0000428">
    <property type="term" value="C:DNA-directed RNA polymerase complex"/>
    <property type="evidence" value="ECO:0007669"/>
    <property type="project" value="UniProtKB-KW"/>
</dbReference>
<evidence type="ECO:0000256" key="10">
    <source>
        <dbReference type="PIRNR" id="PIRNR000774"/>
    </source>
</evidence>
<evidence type="ECO:0000313" key="14">
    <source>
        <dbReference type="EMBL" id="KRP29771.1"/>
    </source>
</evidence>
<evidence type="ECO:0000256" key="5">
    <source>
        <dbReference type="ARBA" id="ARBA00022695"/>
    </source>
</evidence>
<feature type="domain" description="RNA polymerase sigma factor 54 DNA-binding" evidence="12">
    <location>
        <begin position="349"/>
        <end position="507"/>
    </location>
</feature>
<dbReference type="PIRSF" id="PIRSF000774">
    <property type="entry name" value="RpoN"/>
    <property type="match status" value="1"/>
</dbReference>
<evidence type="ECO:0000256" key="11">
    <source>
        <dbReference type="SAM" id="MobiDB-lite"/>
    </source>
</evidence>
<protein>
    <recommendedName>
        <fullName evidence="2 10">RNA polymerase sigma-54 factor</fullName>
    </recommendedName>
</protein>
<organism evidence="14 15">
    <name type="scientific">OM182 bacterium BACL3 MAG-120924-bin41</name>
    <dbReference type="NCBI Taxonomy" id="1655632"/>
    <lineage>
        <taxon>Bacteria</taxon>
        <taxon>Pseudomonadati</taxon>
        <taxon>Pseudomonadota</taxon>
        <taxon>Gammaproteobacteria</taxon>
        <taxon>OMG group</taxon>
        <taxon>OM182 clade</taxon>
    </lineage>
</organism>
<dbReference type="PRINTS" id="PR00045">
    <property type="entry name" value="SIGMA54FCT"/>
</dbReference>
<feature type="compositionally biased region" description="Polar residues" evidence="11">
    <location>
        <begin position="110"/>
        <end position="123"/>
    </location>
</feature>
<dbReference type="GO" id="GO:0016987">
    <property type="term" value="F:sigma factor activity"/>
    <property type="evidence" value="ECO:0007669"/>
    <property type="project" value="UniProtKB-KW"/>
</dbReference>
<comment type="caution">
    <text evidence="14">The sequence shown here is derived from an EMBL/GenBank/DDBJ whole genome shotgun (WGS) entry which is preliminary data.</text>
</comment>
<feature type="domain" description="RNA polymerase sigma factor 54 core-binding" evidence="13">
    <location>
        <begin position="139"/>
        <end position="335"/>
    </location>
</feature>
<dbReference type="InterPro" id="IPR007634">
    <property type="entry name" value="RNA_pol_sigma_54_DNA-bd"/>
</dbReference>
<comment type="function">
    <text evidence="10">Sigma factors are initiation factors that promote the attachment of RNA polymerase to specific initiation sites and are then released.</text>
</comment>
<evidence type="ECO:0000313" key="15">
    <source>
        <dbReference type="Proteomes" id="UP000052138"/>
    </source>
</evidence>
<keyword evidence="4 10" id="KW-0808">Transferase</keyword>
<proteinExistence type="inferred from homology"/>
<dbReference type="Gene3D" id="1.10.10.1330">
    <property type="entry name" value="RNA polymerase sigma-54 factor, core-binding domain"/>
    <property type="match status" value="1"/>
</dbReference>
<dbReference type="InterPro" id="IPR038709">
    <property type="entry name" value="RpoN_core-bd_sf"/>
</dbReference>
<keyword evidence="7 10" id="KW-0731">Sigma factor</keyword>
<dbReference type="InterPro" id="IPR007046">
    <property type="entry name" value="RNA_pol_sigma_54_core-bd"/>
</dbReference>
<keyword evidence="5 10" id="KW-0548">Nucleotidyltransferase</keyword>
<dbReference type="PANTHER" id="PTHR32248:SF4">
    <property type="entry name" value="RNA POLYMERASE SIGMA-54 FACTOR"/>
    <property type="match status" value="1"/>
</dbReference>
<gene>
    <name evidence="14" type="ORF">ABS30_02630</name>
</gene>
<dbReference type="Proteomes" id="UP000052138">
    <property type="component" value="Unassembled WGS sequence"/>
</dbReference>
<name>A0A0R2X707_9GAMM</name>
<evidence type="ECO:0000256" key="2">
    <source>
        <dbReference type="ARBA" id="ARBA00019942"/>
    </source>
</evidence>
<comment type="similarity">
    <text evidence="1 10">Belongs to the sigma-54 factor family.</text>
</comment>
<dbReference type="Pfam" id="PF00309">
    <property type="entry name" value="Sigma54_AID"/>
    <property type="match status" value="1"/>
</dbReference>
<dbReference type="EMBL" id="LIDJ01000046">
    <property type="protein sequence ID" value="KRP29771.1"/>
    <property type="molecule type" value="Genomic_DNA"/>
</dbReference>